<dbReference type="CDD" id="cd08168">
    <property type="entry name" value="Cytochrom_C3"/>
    <property type="match status" value="1"/>
</dbReference>
<proteinExistence type="predicted"/>
<evidence type="ECO:0000256" key="5">
    <source>
        <dbReference type="ARBA" id="ARBA00023004"/>
    </source>
</evidence>
<keyword evidence="1" id="KW-0813">Transport</keyword>
<keyword evidence="7" id="KW-1133">Transmembrane helix</keyword>
<evidence type="ECO:0000313" key="10">
    <source>
        <dbReference type="EMBL" id="MFD1314489.1"/>
    </source>
</evidence>
<evidence type="ECO:0000256" key="7">
    <source>
        <dbReference type="SAM" id="Phobius"/>
    </source>
</evidence>
<feature type="domain" description="Cytochrome c" evidence="9">
    <location>
        <begin position="32"/>
        <end position="124"/>
    </location>
</feature>
<sequence length="500" mass="55591">MKVVMREGIFKRFILGFSFLFLFSLAAVAQDGNADNGKKLFNANCAACHKLDKKLIGPALGKMGDRRSNEWLQAWIKDNAALRASGDQDAIDIFNEYNGMPMTAFPQLSEQDINDIIAYTDGKSEPAAATAVVAEVDPKVQLGKTLFQANCAACHKLDKKLIGPALGNIADRRSNEWLKAWIKDNAALRASGDQDAIDIFNEYNGMPMTAFPQLSDEDIDAIIAYTTAGDMKPVATAETADVNVATPKVNTSWMSYVVVVALLLFVVWVFLKSNNGFLKITSTILLLLVFAYVLFGTLFEVGVDQGYQPIQPIAFSHKIHAGDNKIDCQYCHSSAKHSKHSGIPSVNVCMNCHKSISEYNGPVADEKEKAFYDGEIQKIYDAIGWDSEKLAYKEGYQQKPIEWVRIHNLPDFVYFNHSQHVTVAGVNCQKCHGPVETMDDMYQFSPLTMGWCIDCHKETNVNLKDNAYYAKIHDELAKKYNVEKVTIGQLGGKECGKCHY</sequence>
<evidence type="ECO:0000256" key="1">
    <source>
        <dbReference type="ARBA" id="ARBA00022448"/>
    </source>
</evidence>
<reference evidence="11" key="1">
    <citation type="journal article" date="2019" name="Int. J. Syst. Evol. Microbiol.">
        <title>The Global Catalogue of Microorganisms (GCM) 10K type strain sequencing project: providing services to taxonomists for standard genome sequencing and annotation.</title>
        <authorList>
            <consortium name="The Broad Institute Genomics Platform"/>
            <consortium name="The Broad Institute Genome Sequencing Center for Infectious Disease"/>
            <person name="Wu L."/>
            <person name="Ma J."/>
        </authorList>
    </citation>
    <scope>NUCLEOTIDE SEQUENCE [LARGE SCALE GENOMIC DNA]</scope>
    <source>
        <strain evidence="11">CCUG 61485</strain>
    </source>
</reference>
<feature type="transmembrane region" description="Helical" evidence="7">
    <location>
        <begin position="283"/>
        <end position="303"/>
    </location>
</feature>
<name>A0ABW3XY22_9FLAO</name>
<dbReference type="Gene3D" id="1.10.760.10">
    <property type="entry name" value="Cytochrome c-like domain"/>
    <property type="match status" value="2"/>
</dbReference>
<dbReference type="PANTHER" id="PTHR39425">
    <property type="entry name" value="LIPOPROTEIN CYTOCHROME C"/>
    <property type="match status" value="1"/>
</dbReference>
<dbReference type="EMBL" id="JBHTMY010000002">
    <property type="protein sequence ID" value="MFD1314489.1"/>
    <property type="molecule type" value="Genomic_DNA"/>
</dbReference>
<protein>
    <submittedName>
        <fullName evidence="10">C-type cytochrome</fullName>
    </submittedName>
</protein>
<dbReference type="SUPFAM" id="SSF48695">
    <property type="entry name" value="Multiheme cytochromes"/>
    <property type="match status" value="1"/>
</dbReference>
<organism evidence="10 11">
    <name type="scientific">Namhaeicola litoreus</name>
    <dbReference type="NCBI Taxonomy" id="1052145"/>
    <lineage>
        <taxon>Bacteria</taxon>
        <taxon>Pseudomonadati</taxon>
        <taxon>Bacteroidota</taxon>
        <taxon>Flavobacteriia</taxon>
        <taxon>Flavobacteriales</taxon>
        <taxon>Flavobacteriaceae</taxon>
        <taxon>Namhaeicola</taxon>
    </lineage>
</organism>
<evidence type="ECO:0000256" key="4">
    <source>
        <dbReference type="ARBA" id="ARBA00022982"/>
    </source>
</evidence>
<dbReference type="InterPro" id="IPR009056">
    <property type="entry name" value="Cyt_c-like_dom"/>
</dbReference>
<keyword evidence="8" id="KW-0732">Signal</keyword>
<accession>A0ABW3XY22</accession>
<keyword evidence="2 6" id="KW-0349">Heme</keyword>
<feature type="transmembrane region" description="Helical" evidence="7">
    <location>
        <begin position="253"/>
        <end position="271"/>
    </location>
</feature>
<dbReference type="RefSeq" id="WP_377176140.1">
    <property type="nucleotide sequence ID" value="NZ_JBHTMY010000002.1"/>
</dbReference>
<evidence type="ECO:0000256" key="6">
    <source>
        <dbReference type="PROSITE-ProRule" id="PRU00433"/>
    </source>
</evidence>
<feature type="domain" description="Cytochrome c" evidence="9">
    <location>
        <begin position="138"/>
        <end position="230"/>
    </location>
</feature>
<dbReference type="InterPro" id="IPR036909">
    <property type="entry name" value="Cyt_c-like_dom_sf"/>
</dbReference>
<dbReference type="InterPro" id="IPR036280">
    <property type="entry name" value="Multihaem_cyt_sf"/>
</dbReference>
<dbReference type="InterPro" id="IPR020942">
    <property type="entry name" value="Cyt_c_III_dom"/>
</dbReference>
<keyword evidence="4" id="KW-0249">Electron transport</keyword>
<dbReference type="Pfam" id="PF00034">
    <property type="entry name" value="Cytochrom_C"/>
    <property type="match status" value="2"/>
</dbReference>
<feature type="signal peptide" evidence="8">
    <location>
        <begin position="1"/>
        <end position="29"/>
    </location>
</feature>
<dbReference type="PROSITE" id="PS51007">
    <property type="entry name" value="CYTC"/>
    <property type="match status" value="2"/>
</dbReference>
<gene>
    <name evidence="10" type="ORF">ACFQ39_02585</name>
</gene>
<evidence type="ECO:0000256" key="2">
    <source>
        <dbReference type="ARBA" id="ARBA00022617"/>
    </source>
</evidence>
<dbReference type="Pfam" id="PF02085">
    <property type="entry name" value="Cytochrom_CIII"/>
    <property type="match status" value="1"/>
</dbReference>
<keyword evidence="5 6" id="KW-0408">Iron</keyword>
<evidence type="ECO:0000313" key="11">
    <source>
        <dbReference type="Proteomes" id="UP001597201"/>
    </source>
</evidence>
<dbReference type="Gene3D" id="3.90.10.10">
    <property type="entry name" value="Cytochrome C3"/>
    <property type="match status" value="2"/>
</dbReference>
<keyword evidence="7" id="KW-0812">Transmembrane</keyword>
<dbReference type="SUPFAM" id="SSF46626">
    <property type="entry name" value="Cytochrome c"/>
    <property type="match status" value="2"/>
</dbReference>
<comment type="caution">
    <text evidence="10">The sequence shown here is derived from an EMBL/GenBank/DDBJ whole genome shotgun (WGS) entry which is preliminary data.</text>
</comment>
<dbReference type="Proteomes" id="UP001597201">
    <property type="component" value="Unassembled WGS sequence"/>
</dbReference>
<keyword evidence="3 6" id="KW-0479">Metal-binding</keyword>
<evidence type="ECO:0000256" key="8">
    <source>
        <dbReference type="SAM" id="SignalP"/>
    </source>
</evidence>
<keyword evidence="11" id="KW-1185">Reference proteome</keyword>
<dbReference type="PANTHER" id="PTHR39425:SF1">
    <property type="entry name" value="CYTOCHROME C7-LIKE DOMAIN-CONTAINING PROTEIN"/>
    <property type="match status" value="1"/>
</dbReference>
<keyword evidence="7" id="KW-0472">Membrane</keyword>
<evidence type="ECO:0000256" key="3">
    <source>
        <dbReference type="ARBA" id="ARBA00022723"/>
    </source>
</evidence>
<evidence type="ECO:0000259" key="9">
    <source>
        <dbReference type="PROSITE" id="PS51007"/>
    </source>
</evidence>
<feature type="chain" id="PRO_5045890246" evidence="8">
    <location>
        <begin position="30"/>
        <end position="500"/>
    </location>
</feature>